<dbReference type="Pfam" id="PF10243">
    <property type="entry name" value="MIP-T3"/>
    <property type="match status" value="1"/>
</dbReference>
<comment type="similarity">
    <text evidence="8">Belongs to the TRAF3IP1 family.</text>
</comment>
<keyword evidence="4" id="KW-0970">Cilium biogenesis/degradation</keyword>
<feature type="compositionally biased region" description="Basic and acidic residues" evidence="10">
    <location>
        <begin position="236"/>
        <end position="250"/>
    </location>
</feature>
<dbReference type="GO" id="GO:0030992">
    <property type="term" value="C:intraciliary transport particle B"/>
    <property type="evidence" value="ECO:0007669"/>
    <property type="project" value="TreeGrafter"/>
</dbReference>
<gene>
    <name evidence="12" type="ORF">O9G_002009</name>
</gene>
<keyword evidence="6" id="KW-0206">Cytoskeleton</keyword>
<dbReference type="GO" id="GO:0005930">
    <property type="term" value="C:axoneme"/>
    <property type="evidence" value="ECO:0007669"/>
    <property type="project" value="UniProtKB-SubCell"/>
</dbReference>
<protein>
    <recommendedName>
        <fullName evidence="9">TRAF3-interacting protein 1</fullName>
    </recommendedName>
</protein>
<keyword evidence="13" id="KW-1185">Reference proteome</keyword>
<dbReference type="GO" id="GO:0008017">
    <property type="term" value="F:microtubule binding"/>
    <property type="evidence" value="ECO:0007669"/>
    <property type="project" value="InterPro"/>
</dbReference>
<dbReference type="GO" id="GO:0042073">
    <property type="term" value="P:intraciliary transport"/>
    <property type="evidence" value="ECO:0007669"/>
    <property type="project" value="TreeGrafter"/>
</dbReference>
<evidence type="ECO:0000256" key="9">
    <source>
        <dbReference type="ARBA" id="ARBA00070492"/>
    </source>
</evidence>
<feature type="compositionally biased region" description="Basic and acidic residues" evidence="10">
    <location>
        <begin position="198"/>
        <end position="209"/>
    </location>
</feature>
<dbReference type="STRING" id="988480.A0A075B230"/>
<evidence type="ECO:0000256" key="6">
    <source>
        <dbReference type="ARBA" id="ARBA00023212"/>
    </source>
</evidence>
<comment type="subcellular location">
    <subcellularLocation>
        <location evidence="2">Cytoplasm</location>
        <location evidence="2">Cytoskeleton</location>
        <location evidence="2">Cilium axoneme</location>
    </subcellularLocation>
    <subcellularLocation>
        <location evidence="1">Cytoplasm</location>
        <location evidence="1">Cytoskeleton</location>
        <location evidence="1">Cilium basal body</location>
    </subcellularLocation>
</comment>
<dbReference type="Proteomes" id="UP000030755">
    <property type="component" value="Unassembled WGS sequence"/>
</dbReference>
<accession>A0A075B230</accession>
<evidence type="ECO:0000256" key="2">
    <source>
        <dbReference type="ARBA" id="ARBA00004430"/>
    </source>
</evidence>
<evidence type="ECO:0000313" key="12">
    <source>
        <dbReference type="EMBL" id="EPZ34878.1"/>
    </source>
</evidence>
<evidence type="ECO:0000256" key="1">
    <source>
        <dbReference type="ARBA" id="ARBA00004120"/>
    </source>
</evidence>
<dbReference type="HOGENOM" id="CLU_1111886_0_0_1"/>
<name>A0A075B230_ROZAC</name>
<organism evidence="12 13">
    <name type="scientific">Rozella allomycis (strain CSF55)</name>
    <dbReference type="NCBI Taxonomy" id="988480"/>
    <lineage>
        <taxon>Eukaryota</taxon>
        <taxon>Fungi</taxon>
        <taxon>Fungi incertae sedis</taxon>
        <taxon>Cryptomycota</taxon>
        <taxon>Cryptomycota incertae sedis</taxon>
        <taxon>Rozella</taxon>
    </lineage>
</organism>
<evidence type="ECO:0000313" key="13">
    <source>
        <dbReference type="Proteomes" id="UP000030755"/>
    </source>
</evidence>
<dbReference type="GO" id="GO:0070507">
    <property type="term" value="P:regulation of microtubule cytoskeleton organization"/>
    <property type="evidence" value="ECO:0007669"/>
    <property type="project" value="TreeGrafter"/>
</dbReference>
<evidence type="ECO:0000256" key="4">
    <source>
        <dbReference type="ARBA" id="ARBA00022794"/>
    </source>
</evidence>
<proteinExistence type="inferred from homology"/>
<dbReference type="Gene3D" id="1.10.418.50">
    <property type="entry name" value="Microtubule-binding protein MIP-T3"/>
    <property type="match status" value="1"/>
</dbReference>
<dbReference type="PANTHER" id="PTHR31363">
    <property type="entry name" value="TRAF3-INTERACTING PROTEIN 1"/>
    <property type="match status" value="1"/>
</dbReference>
<dbReference type="FunFam" id="1.10.418.50:FF:000001">
    <property type="entry name" value="TRAF3-interacting protein 1 isoform X1"/>
    <property type="match status" value="1"/>
</dbReference>
<feature type="domain" description="TRAF3-interacting protein 1 N-terminal" evidence="11">
    <location>
        <begin position="5"/>
        <end position="115"/>
    </location>
</feature>
<evidence type="ECO:0000256" key="7">
    <source>
        <dbReference type="ARBA" id="ARBA00023273"/>
    </source>
</evidence>
<keyword evidence="5" id="KW-0175">Coiled coil</keyword>
<keyword evidence="3" id="KW-0963">Cytoplasm</keyword>
<feature type="compositionally biased region" description="Polar residues" evidence="10">
    <location>
        <begin position="139"/>
        <end position="159"/>
    </location>
</feature>
<keyword evidence="7" id="KW-0966">Cell projection</keyword>
<dbReference type="InterPro" id="IPR040468">
    <property type="entry name" value="TRAF3IP1_N"/>
</dbReference>
<evidence type="ECO:0000256" key="10">
    <source>
        <dbReference type="SAM" id="MobiDB-lite"/>
    </source>
</evidence>
<dbReference type="EMBL" id="KE560904">
    <property type="protein sequence ID" value="EPZ34878.1"/>
    <property type="molecule type" value="Genomic_DNA"/>
</dbReference>
<evidence type="ECO:0000256" key="3">
    <source>
        <dbReference type="ARBA" id="ARBA00022490"/>
    </source>
</evidence>
<reference evidence="12 13" key="1">
    <citation type="journal article" date="2013" name="Curr. Biol.">
        <title>Shared signatures of parasitism and phylogenomics unite Cryptomycota and microsporidia.</title>
        <authorList>
            <person name="James T.Y."/>
            <person name="Pelin A."/>
            <person name="Bonen L."/>
            <person name="Ahrendt S."/>
            <person name="Sain D."/>
            <person name="Corradi N."/>
            <person name="Stajich J.E."/>
        </authorList>
    </citation>
    <scope>NUCLEOTIDE SEQUENCE [LARGE SCALE GENOMIC DNA]</scope>
    <source>
        <strain evidence="12 13">CSF55</strain>
    </source>
</reference>
<feature type="compositionally biased region" description="Basic residues" evidence="10">
    <location>
        <begin position="221"/>
        <end position="235"/>
    </location>
</feature>
<dbReference type="OrthoDB" id="10258914at2759"/>
<dbReference type="PANTHER" id="PTHR31363:SF0">
    <property type="entry name" value="TRAF3-INTERACTING PROTEIN 1"/>
    <property type="match status" value="1"/>
</dbReference>
<evidence type="ECO:0000256" key="8">
    <source>
        <dbReference type="ARBA" id="ARBA00043971"/>
    </source>
</evidence>
<dbReference type="InterPro" id="IPR018799">
    <property type="entry name" value="TRAF3IP1"/>
</dbReference>
<dbReference type="GO" id="GO:0048513">
    <property type="term" value="P:animal organ development"/>
    <property type="evidence" value="ECO:0007669"/>
    <property type="project" value="UniProtKB-ARBA"/>
</dbReference>
<evidence type="ECO:0000259" key="11">
    <source>
        <dbReference type="Pfam" id="PF10243"/>
    </source>
</evidence>
<feature type="compositionally biased region" description="Basic and acidic residues" evidence="10">
    <location>
        <begin position="160"/>
        <end position="187"/>
    </location>
</feature>
<dbReference type="AlphaFoldDB" id="A0A075B230"/>
<feature type="region of interest" description="Disordered" evidence="10">
    <location>
        <begin position="139"/>
        <end position="250"/>
    </location>
</feature>
<dbReference type="InterPro" id="IPR042576">
    <property type="entry name" value="TRAF3IP1_N_sf"/>
</dbReference>
<dbReference type="GO" id="GO:0036064">
    <property type="term" value="C:ciliary basal body"/>
    <property type="evidence" value="ECO:0007669"/>
    <property type="project" value="TreeGrafter"/>
</dbReference>
<evidence type="ECO:0000256" key="5">
    <source>
        <dbReference type="ARBA" id="ARBA00023054"/>
    </source>
</evidence>
<sequence>MDKTIENTKKALAPLVKQTPLTDKLLSRPPFKYLHNLITEIITRTNYANDIFSPDELVAENITEKESKIAFLNKIISRVENTLNQQVEIKANKIVAGKDSDLTNLFLQQLVTACQMNQQSLNDSAVITPKPIKPEAVQRNLSADSNKYNTKPDSAVSQDDYSKSSHQKEPKIKEKNNSSAHSSKESLKGSNESIKSARKTEDVKIKKSSSEAISEEPARPKTSRPKTARAGPPRKKILEMTEYPKRLLYI</sequence>
<dbReference type="GO" id="GO:0048731">
    <property type="term" value="P:system development"/>
    <property type="evidence" value="ECO:0007669"/>
    <property type="project" value="UniProtKB-ARBA"/>
</dbReference>
<dbReference type="GO" id="GO:0060271">
    <property type="term" value="P:cilium assembly"/>
    <property type="evidence" value="ECO:0007669"/>
    <property type="project" value="TreeGrafter"/>
</dbReference>